<dbReference type="Pfam" id="PF06429">
    <property type="entry name" value="Flg_bbr_C"/>
    <property type="match status" value="1"/>
</dbReference>
<dbReference type="PANTHER" id="PTHR30435">
    <property type="entry name" value="FLAGELLAR PROTEIN"/>
    <property type="match status" value="1"/>
</dbReference>
<comment type="similarity">
    <text evidence="1 2">Belongs to the flagella basal body rod proteins family.</text>
</comment>
<dbReference type="InterPro" id="IPR037925">
    <property type="entry name" value="FlgE/F/G-like"/>
</dbReference>
<dbReference type="InterPro" id="IPR020013">
    <property type="entry name" value="Flagellar_FlgE/F/G"/>
</dbReference>
<dbReference type="InterPro" id="IPR053967">
    <property type="entry name" value="LlgE_F_G-like_D1"/>
</dbReference>
<evidence type="ECO:0000259" key="5">
    <source>
        <dbReference type="Pfam" id="PF22692"/>
    </source>
</evidence>
<dbReference type="SUPFAM" id="SSF117143">
    <property type="entry name" value="Flagellar hook protein flgE"/>
    <property type="match status" value="1"/>
</dbReference>
<feature type="domain" description="Flagellar hook protein FlgE/F/G-like D1" evidence="5">
    <location>
        <begin position="95"/>
        <end position="163"/>
    </location>
</feature>
<organism evidence="6 7">
    <name type="scientific">Kyrpidia spormannii</name>
    <dbReference type="NCBI Taxonomy" id="2055160"/>
    <lineage>
        <taxon>Bacteria</taxon>
        <taxon>Bacillati</taxon>
        <taxon>Bacillota</taxon>
        <taxon>Bacilli</taxon>
        <taxon>Bacillales</taxon>
        <taxon>Alicyclobacillaceae</taxon>
        <taxon>Kyrpidia</taxon>
    </lineage>
</organism>
<dbReference type="OrthoDB" id="9804559at2"/>
<feature type="domain" description="Flagellar basal-body/hook protein C-terminal" evidence="4">
    <location>
        <begin position="218"/>
        <end position="263"/>
    </location>
</feature>
<sequence>MRVLWTGASGMSAASHWVNAMANDAANINTTGYKSEDLAFSDLLAVHYAPGVRIPAPDTPPGLPVGSGVRAAARVSDWSQGPLQETGRKLDVAWEGEGFFVVSGPEGIRYTRDGSFQVSVDPAGQATLVTADGHVVLDEYGAPIDLTGVDLSTLAIGPDGRITGSVAGTPTDIAVLGRVVFDHPQRLIKAGNNLYDAGTEVPLTPADVPDPLRFGRLRQGYLEASNVDLTDVMTKLMEAERLYALSARAVLTADQMMSMANNLRG</sequence>
<keyword evidence="6" id="KW-0966">Cell projection</keyword>
<keyword evidence="7" id="KW-1185">Reference proteome</keyword>
<dbReference type="Pfam" id="PF00460">
    <property type="entry name" value="Flg_bb_rod"/>
    <property type="match status" value="1"/>
</dbReference>
<evidence type="ECO:0000259" key="3">
    <source>
        <dbReference type="Pfam" id="PF00460"/>
    </source>
</evidence>
<keyword evidence="6" id="KW-0282">Flagellum</keyword>
<dbReference type="AlphaFoldDB" id="A0A2K8NAS0"/>
<feature type="domain" description="Flagellar basal body rod protein N-terminal" evidence="3">
    <location>
        <begin position="6"/>
        <end position="34"/>
    </location>
</feature>
<dbReference type="InterPro" id="IPR001444">
    <property type="entry name" value="Flag_bb_rod_N"/>
</dbReference>
<dbReference type="GO" id="GO:0009425">
    <property type="term" value="C:bacterial-type flagellum basal body"/>
    <property type="evidence" value="ECO:0007669"/>
    <property type="project" value="UniProtKB-SubCell"/>
</dbReference>
<dbReference type="RefSeq" id="WP_100668963.1">
    <property type="nucleotide sequence ID" value="NZ_CP024955.1"/>
</dbReference>
<proteinExistence type="inferred from homology"/>
<evidence type="ECO:0000256" key="2">
    <source>
        <dbReference type="RuleBase" id="RU362116"/>
    </source>
</evidence>
<dbReference type="NCBIfam" id="TIGR03506">
    <property type="entry name" value="FlgEFG_subfam"/>
    <property type="match status" value="1"/>
</dbReference>
<evidence type="ECO:0000259" key="4">
    <source>
        <dbReference type="Pfam" id="PF06429"/>
    </source>
</evidence>
<protein>
    <submittedName>
        <fullName evidence="6">Flagellar basal body rod protein FlgG</fullName>
    </submittedName>
</protein>
<evidence type="ECO:0000313" key="6">
    <source>
        <dbReference type="EMBL" id="ATY86215.1"/>
    </source>
</evidence>
<dbReference type="KEGG" id="kyr:CVV65_15840"/>
<keyword evidence="6" id="KW-0969">Cilium</keyword>
<comment type="subcellular location">
    <subcellularLocation>
        <location evidence="2">Bacterial flagellum basal body</location>
    </subcellularLocation>
</comment>
<name>A0A2K8NAS0_9BACL</name>
<dbReference type="EMBL" id="CP024955">
    <property type="protein sequence ID" value="ATY86215.1"/>
    <property type="molecule type" value="Genomic_DNA"/>
</dbReference>
<accession>A0A2K8NAS0</accession>
<reference evidence="7" key="1">
    <citation type="submission" date="2017-11" db="EMBL/GenBank/DDBJ databases">
        <title>Complete Genome Sequence of Kyrpidia sp. Strain EA-1, a thermophilic, hydrogen-oxidizing Bacterium, isolated from the Azores.</title>
        <authorList>
            <person name="Reiner J.E."/>
            <person name="Lapp C.J."/>
            <person name="Bunk B."/>
            <person name="Gescher J."/>
        </authorList>
    </citation>
    <scope>NUCLEOTIDE SEQUENCE [LARGE SCALE GENOMIC DNA]</scope>
    <source>
        <strain evidence="7">EA-1</strain>
    </source>
</reference>
<dbReference type="PANTHER" id="PTHR30435:SF19">
    <property type="entry name" value="FLAGELLAR BASAL-BODY ROD PROTEIN FLGG"/>
    <property type="match status" value="1"/>
</dbReference>
<evidence type="ECO:0000256" key="1">
    <source>
        <dbReference type="ARBA" id="ARBA00009677"/>
    </source>
</evidence>
<dbReference type="InterPro" id="IPR010930">
    <property type="entry name" value="Flg_bb/hook_C_dom"/>
</dbReference>
<dbReference type="GO" id="GO:0071978">
    <property type="term" value="P:bacterial-type flagellum-dependent swarming motility"/>
    <property type="evidence" value="ECO:0007669"/>
    <property type="project" value="TreeGrafter"/>
</dbReference>
<evidence type="ECO:0000313" key="7">
    <source>
        <dbReference type="Proteomes" id="UP000231932"/>
    </source>
</evidence>
<dbReference type="Pfam" id="PF22692">
    <property type="entry name" value="LlgE_F_G_D1"/>
    <property type="match status" value="1"/>
</dbReference>
<keyword evidence="2" id="KW-0975">Bacterial flagellum</keyword>
<dbReference type="Proteomes" id="UP000231932">
    <property type="component" value="Chromosome"/>
</dbReference>
<gene>
    <name evidence="6" type="primary">flgG</name>
    <name evidence="6" type="ORF">CVV65_15840</name>
</gene>